<dbReference type="InterPro" id="IPR043128">
    <property type="entry name" value="Rev_trsase/Diguanyl_cyclase"/>
</dbReference>
<evidence type="ECO:0000256" key="2">
    <source>
        <dbReference type="ARBA" id="ARBA00034247"/>
    </source>
</evidence>
<dbReference type="EC" id="2.7.7.65" evidence="1"/>
<feature type="transmembrane region" description="Helical" evidence="3">
    <location>
        <begin position="63"/>
        <end position="82"/>
    </location>
</feature>
<evidence type="ECO:0000256" key="1">
    <source>
        <dbReference type="ARBA" id="ARBA00012528"/>
    </source>
</evidence>
<dbReference type="Gene3D" id="3.30.70.270">
    <property type="match status" value="1"/>
</dbReference>
<dbReference type="InterPro" id="IPR050469">
    <property type="entry name" value="Diguanylate_Cyclase"/>
</dbReference>
<dbReference type="EMBL" id="JACHHX010000005">
    <property type="protein sequence ID" value="MBB5015079.1"/>
    <property type="molecule type" value="Genomic_DNA"/>
</dbReference>
<dbReference type="InterPro" id="IPR000160">
    <property type="entry name" value="GGDEF_dom"/>
</dbReference>
<dbReference type="SUPFAM" id="SSF55073">
    <property type="entry name" value="Nucleotide cyclase"/>
    <property type="match status" value="1"/>
</dbReference>
<dbReference type="Pfam" id="PF00990">
    <property type="entry name" value="GGDEF"/>
    <property type="match status" value="1"/>
</dbReference>
<comment type="catalytic activity">
    <reaction evidence="2">
        <text>2 GTP = 3',3'-c-di-GMP + 2 diphosphate</text>
        <dbReference type="Rhea" id="RHEA:24898"/>
        <dbReference type="ChEBI" id="CHEBI:33019"/>
        <dbReference type="ChEBI" id="CHEBI:37565"/>
        <dbReference type="ChEBI" id="CHEBI:58805"/>
        <dbReference type="EC" id="2.7.7.65"/>
    </reaction>
</comment>
<dbReference type="GO" id="GO:1902201">
    <property type="term" value="P:negative regulation of bacterial-type flagellum-dependent cell motility"/>
    <property type="evidence" value="ECO:0007669"/>
    <property type="project" value="TreeGrafter"/>
</dbReference>
<sequence>MSTLGTTVRDLQRSLFERPDDLMLDIGAGGELLLARLRAAISLLLFLLPLLNWLTDGTLQETLAGLTGVILANVLAQAWLALAKHRRRYRWLPFVTSASDLGMVTLVLVLLLRIDPAGALNSMVVFAIYLLVIFVTALRNDGRVTLFAGALALLQYGGLVLWTFLSQPPDTLLFSPEYGTASVSNQAQRVVLLVATTLITAVIVYRMQRLVAMSGIDGLTGLPNRALLVHRVPQMLEDAREEGAPITLALIDLDHFKRINDELGHLAGDRALRHAVRCLREPAEPGEMMIRIGGEQFVLLLRHPMGTAWERVEALRRRLADTPFVPEAGEAHRSMTFSAGLASFPQDGADVSSLMRQADLRLRAAKRLGRNRTVARDEPA</sequence>
<dbReference type="GO" id="GO:0052621">
    <property type="term" value="F:diguanylate cyclase activity"/>
    <property type="evidence" value="ECO:0007669"/>
    <property type="project" value="UniProtKB-EC"/>
</dbReference>
<keyword evidence="3" id="KW-1133">Transmembrane helix</keyword>
<dbReference type="Proteomes" id="UP000519004">
    <property type="component" value="Unassembled WGS sequence"/>
</dbReference>
<keyword evidence="3" id="KW-0812">Transmembrane</keyword>
<evidence type="ECO:0000256" key="3">
    <source>
        <dbReference type="SAM" id="Phobius"/>
    </source>
</evidence>
<name>A0A7W8DDS9_9GAMM</name>
<dbReference type="SMART" id="SM00267">
    <property type="entry name" value="GGDEF"/>
    <property type="match status" value="1"/>
</dbReference>
<gene>
    <name evidence="5" type="ORF">HNQ58_000960</name>
</gene>
<feature type="transmembrane region" description="Helical" evidence="3">
    <location>
        <begin position="94"/>
        <end position="114"/>
    </location>
</feature>
<dbReference type="CDD" id="cd01949">
    <property type="entry name" value="GGDEF"/>
    <property type="match status" value="1"/>
</dbReference>
<dbReference type="PANTHER" id="PTHR45138:SF9">
    <property type="entry name" value="DIGUANYLATE CYCLASE DGCM-RELATED"/>
    <property type="match status" value="1"/>
</dbReference>
<organism evidence="5 6">
    <name type="scientific">Rehaibacterium terrae</name>
    <dbReference type="NCBI Taxonomy" id="1341696"/>
    <lineage>
        <taxon>Bacteria</taxon>
        <taxon>Pseudomonadati</taxon>
        <taxon>Pseudomonadota</taxon>
        <taxon>Gammaproteobacteria</taxon>
        <taxon>Lysobacterales</taxon>
        <taxon>Lysobacteraceae</taxon>
        <taxon>Rehaibacterium</taxon>
    </lineage>
</organism>
<dbReference type="AlphaFoldDB" id="A0A7W8DDS9"/>
<evidence type="ECO:0000313" key="6">
    <source>
        <dbReference type="Proteomes" id="UP000519004"/>
    </source>
</evidence>
<feature type="transmembrane region" description="Helical" evidence="3">
    <location>
        <begin position="186"/>
        <end position="205"/>
    </location>
</feature>
<feature type="domain" description="GGDEF" evidence="4">
    <location>
        <begin position="244"/>
        <end position="378"/>
    </location>
</feature>
<feature type="transmembrane region" description="Helical" evidence="3">
    <location>
        <begin position="145"/>
        <end position="166"/>
    </location>
</feature>
<feature type="transmembrane region" description="Helical" evidence="3">
    <location>
        <begin position="33"/>
        <end position="51"/>
    </location>
</feature>
<dbReference type="InterPro" id="IPR029787">
    <property type="entry name" value="Nucleotide_cyclase"/>
</dbReference>
<keyword evidence="6" id="KW-1185">Reference proteome</keyword>
<comment type="caution">
    <text evidence="5">The sequence shown here is derived from an EMBL/GenBank/DDBJ whole genome shotgun (WGS) entry which is preliminary data.</text>
</comment>
<dbReference type="GO" id="GO:0043709">
    <property type="term" value="P:cell adhesion involved in single-species biofilm formation"/>
    <property type="evidence" value="ECO:0007669"/>
    <property type="project" value="TreeGrafter"/>
</dbReference>
<dbReference type="RefSeq" id="WP_183947655.1">
    <property type="nucleotide sequence ID" value="NZ_JACHHX010000005.1"/>
</dbReference>
<accession>A0A7W8DDS9</accession>
<feature type="transmembrane region" description="Helical" evidence="3">
    <location>
        <begin position="120"/>
        <end position="138"/>
    </location>
</feature>
<evidence type="ECO:0000259" key="4">
    <source>
        <dbReference type="PROSITE" id="PS50887"/>
    </source>
</evidence>
<dbReference type="NCBIfam" id="TIGR00254">
    <property type="entry name" value="GGDEF"/>
    <property type="match status" value="1"/>
</dbReference>
<proteinExistence type="predicted"/>
<protein>
    <recommendedName>
        <fullName evidence="1">diguanylate cyclase</fullName>
        <ecNumber evidence="1">2.7.7.65</ecNumber>
    </recommendedName>
</protein>
<reference evidence="5 6" key="1">
    <citation type="submission" date="2020-08" db="EMBL/GenBank/DDBJ databases">
        <title>Genomic Encyclopedia of Type Strains, Phase IV (KMG-IV): sequencing the most valuable type-strain genomes for metagenomic binning, comparative biology and taxonomic classification.</title>
        <authorList>
            <person name="Goeker M."/>
        </authorList>
    </citation>
    <scope>NUCLEOTIDE SEQUENCE [LARGE SCALE GENOMIC DNA]</scope>
    <source>
        <strain evidence="5 6">DSM 25897</strain>
    </source>
</reference>
<dbReference type="PANTHER" id="PTHR45138">
    <property type="entry name" value="REGULATORY COMPONENTS OF SENSORY TRANSDUCTION SYSTEM"/>
    <property type="match status" value="1"/>
</dbReference>
<evidence type="ECO:0000313" key="5">
    <source>
        <dbReference type="EMBL" id="MBB5015079.1"/>
    </source>
</evidence>
<dbReference type="GO" id="GO:0005886">
    <property type="term" value="C:plasma membrane"/>
    <property type="evidence" value="ECO:0007669"/>
    <property type="project" value="TreeGrafter"/>
</dbReference>
<keyword evidence="3" id="KW-0472">Membrane</keyword>
<dbReference type="PROSITE" id="PS50887">
    <property type="entry name" value="GGDEF"/>
    <property type="match status" value="1"/>
</dbReference>